<dbReference type="GO" id="GO:0009279">
    <property type="term" value="C:cell outer membrane"/>
    <property type="evidence" value="ECO:0007669"/>
    <property type="project" value="UniProtKB-SubCell"/>
</dbReference>
<evidence type="ECO:0000256" key="13">
    <source>
        <dbReference type="RuleBase" id="RU003357"/>
    </source>
</evidence>
<comment type="caution">
    <text evidence="17">The sequence shown here is derived from an EMBL/GenBank/DDBJ whole genome shotgun (WGS) entry which is preliminary data.</text>
</comment>
<comment type="subcellular location">
    <subcellularLocation>
        <location evidence="1 11">Cell outer membrane</location>
        <topology evidence="1 11">Multi-pass membrane protein</topology>
    </subcellularLocation>
</comment>
<dbReference type="Pfam" id="PF07715">
    <property type="entry name" value="Plug"/>
    <property type="match status" value="1"/>
</dbReference>
<dbReference type="InterPro" id="IPR010916">
    <property type="entry name" value="TonB_box_CS"/>
</dbReference>
<dbReference type="PANTHER" id="PTHR32552">
    <property type="entry name" value="FERRICHROME IRON RECEPTOR-RELATED"/>
    <property type="match status" value="1"/>
</dbReference>
<evidence type="ECO:0000256" key="7">
    <source>
        <dbReference type="ARBA" id="ARBA00023065"/>
    </source>
</evidence>
<proteinExistence type="inferred from homology"/>
<evidence type="ECO:0000256" key="4">
    <source>
        <dbReference type="ARBA" id="ARBA00022496"/>
    </source>
</evidence>
<dbReference type="InterPro" id="IPR012910">
    <property type="entry name" value="Plug_dom"/>
</dbReference>
<keyword evidence="8 12" id="KW-0798">TonB box</keyword>
<dbReference type="SUPFAM" id="SSF56935">
    <property type="entry name" value="Porins"/>
    <property type="match status" value="1"/>
</dbReference>
<sequence>MHVHSLYAGRLLRAGAARIALSAAALTAPAAAQTSAAQTPGDTASPLYDETIIVTATRRSEALSDVPIAVSAVTGETLEKSGATDVRALGQVAPSLLVSGATSEVNFTARIRGIGTVGENAGLESSVGLFIDGVYRSRTGVGLSELGDIERVEVLRGPQGTLFGRNSTAGLINIVTKGPELGRFAGKGAVSYGNYDYWRVDGMINAPLGEKAAMRIDGVWQQRDGFIKNATPGEPDINDRDRWLARGQLLFEPSETVTVRLIADYSERKENCCGGILLNPVRSLTRGPDGFPVASPNTLLPLLQILGANHQVAPAGTSFVRRQATTPGVTYRSDSKDWGVSGELNWDLGAASLTSITAYRDYKNEQGQDGDFSALDILNRTGLDRRFRLFTQELRLQGEAFDGRLDWLIGGYYANEKLDTDDDIKYGGDYERFANCLAAATLAPTLINPASPTCSSLPATAFPGFQNIAPLLGAARLNGTGNNGSTLRQRSTNYALFTHNSFDIVEDALTFTIGARYTHEKKTLSGDADFTNTLCPAIVNSSLQALASLACVINGTAPDIVAGAPGTRFSEGQWTGTAVLSWKPGPEWLVYGSASKGYKAGGFNLDYSALDRPCSPTAGSAAQNAACAALRARPANTPGNGRPEASDLQFASEKVDAYEVGVKWDGPGVDINVAAFYQQYDNYQLNTFNGVNFEVTNIQACRDDLGTGPIDNSAVTGGCAPDRLKPGVVAKGLEIEALLRPARYLSVNMGVTYVDTLYRRNLVGTEGRPLSPVLFQLPGRGVSNASDVVATAGISWTPPIGTSGMSALFYLDTRLQSDTNTGSDLDVEKIQDGFAVFNGRVGLYGPERRWGIELWGQNLLNKTYYQIGADMPLQGSGSFRSVGSPAALGFPATANQLFVGFPGEPRTYGVTLRGQF</sequence>
<keyword evidence="9 11" id="KW-0472">Membrane</keyword>
<evidence type="ECO:0000259" key="16">
    <source>
        <dbReference type="Pfam" id="PF07715"/>
    </source>
</evidence>
<evidence type="ECO:0000256" key="10">
    <source>
        <dbReference type="ARBA" id="ARBA00023237"/>
    </source>
</evidence>
<keyword evidence="10 11" id="KW-0998">Cell outer membrane</keyword>
<evidence type="ECO:0000256" key="14">
    <source>
        <dbReference type="SAM" id="SignalP"/>
    </source>
</evidence>
<comment type="similarity">
    <text evidence="11 13">Belongs to the TonB-dependent receptor family.</text>
</comment>
<dbReference type="PROSITE" id="PS52016">
    <property type="entry name" value="TONB_DEPENDENT_REC_3"/>
    <property type="match status" value="1"/>
</dbReference>
<protein>
    <submittedName>
        <fullName evidence="17">TonB-dependent receptor</fullName>
    </submittedName>
</protein>
<evidence type="ECO:0000256" key="6">
    <source>
        <dbReference type="ARBA" id="ARBA00023004"/>
    </source>
</evidence>
<evidence type="ECO:0000256" key="3">
    <source>
        <dbReference type="ARBA" id="ARBA00022452"/>
    </source>
</evidence>
<evidence type="ECO:0000256" key="11">
    <source>
        <dbReference type="PROSITE-ProRule" id="PRU01360"/>
    </source>
</evidence>
<dbReference type="GO" id="GO:0006826">
    <property type="term" value="P:iron ion transport"/>
    <property type="evidence" value="ECO:0007669"/>
    <property type="project" value="UniProtKB-KW"/>
</dbReference>
<feature type="signal peptide" evidence="14">
    <location>
        <begin position="1"/>
        <end position="30"/>
    </location>
</feature>
<feature type="domain" description="TonB-dependent receptor-like beta-barrel" evidence="15">
    <location>
        <begin position="317"/>
        <end position="859"/>
    </location>
</feature>
<feature type="chain" id="PRO_5016135863" evidence="14">
    <location>
        <begin position="31"/>
        <end position="916"/>
    </location>
</feature>
<name>A0A2W5L9T9_SPHMC</name>
<keyword evidence="5 11" id="KW-0812">Transmembrane</keyword>
<evidence type="ECO:0000256" key="2">
    <source>
        <dbReference type="ARBA" id="ARBA00022448"/>
    </source>
</evidence>
<dbReference type="InterPro" id="IPR000531">
    <property type="entry name" value="Beta-barrel_TonB"/>
</dbReference>
<evidence type="ECO:0000313" key="18">
    <source>
        <dbReference type="Proteomes" id="UP000248597"/>
    </source>
</evidence>
<feature type="short sequence motif" description="TonB box" evidence="12">
    <location>
        <begin position="51"/>
        <end position="57"/>
    </location>
</feature>
<dbReference type="EMBL" id="QFPJ01000007">
    <property type="protein sequence ID" value="PZQ23365.1"/>
    <property type="molecule type" value="Genomic_DNA"/>
</dbReference>
<evidence type="ECO:0000256" key="8">
    <source>
        <dbReference type="ARBA" id="ARBA00023077"/>
    </source>
</evidence>
<keyword evidence="7" id="KW-0406">Ion transport</keyword>
<dbReference type="AlphaFoldDB" id="A0A2W5L9T9"/>
<dbReference type="Pfam" id="PF00593">
    <property type="entry name" value="TonB_dep_Rec_b-barrel"/>
    <property type="match status" value="1"/>
</dbReference>
<evidence type="ECO:0000256" key="5">
    <source>
        <dbReference type="ARBA" id="ARBA00022692"/>
    </source>
</evidence>
<keyword evidence="6" id="KW-0408">Iron</keyword>
<keyword evidence="4" id="KW-0410">Iron transport</keyword>
<keyword evidence="14" id="KW-0732">Signal</keyword>
<keyword evidence="2 11" id="KW-0813">Transport</keyword>
<dbReference type="PROSITE" id="PS00430">
    <property type="entry name" value="TONB_DEPENDENT_REC_1"/>
    <property type="match status" value="1"/>
</dbReference>
<evidence type="ECO:0000256" key="1">
    <source>
        <dbReference type="ARBA" id="ARBA00004571"/>
    </source>
</evidence>
<gene>
    <name evidence="17" type="ORF">DI569_04515</name>
</gene>
<evidence type="ECO:0000313" key="17">
    <source>
        <dbReference type="EMBL" id="PZQ23365.1"/>
    </source>
</evidence>
<accession>A0A2W5L9T9</accession>
<dbReference type="InterPro" id="IPR039426">
    <property type="entry name" value="TonB-dep_rcpt-like"/>
</dbReference>
<evidence type="ECO:0000256" key="12">
    <source>
        <dbReference type="PROSITE-ProRule" id="PRU10143"/>
    </source>
</evidence>
<dbReference type="Proteomes" id="UP000248597">
    <property type="component" value="Unassembled WGS sequence"/>
</dbReference>
<evidence type="ECO:0000256" key="9">
    <source>
        <dbReference type="ARBA" id="ARBA00023136"/>
    </source>
</evidence>
<feature type="domain" description="TonB-dependent receptor plug" evidence="16">
    <location>
        <begin position="63"/>
        <end position="170"/>
    </location>
</feature>
<dbReference type="InterPro" id="IPR036942">
    <property type="entry name" value="Beta-barrel_TonB_sf"/>
</dbReference>
<dbReference type="PANTHER" id="PTHR32552:SF81">
    <property type="entry name" value="TONB-DEPENDENT OUTER MEMBRANE RECEPTOR"/>
    <property type="match status" value="1"/>
</dbReference>
<dbReference type="Gene3D" id="2.40.170.20">
    <property type="entry name" value="TonB-dependent receptor, beta-barrel domain"/>
    <property type="match status" value="2"/>
</dbReference>
<keyword evidence="17" id="KW-0675">Receptor</keyword>
<organism evidence="17 18">
    <name type="scientific">Sphingopyxis macrogoltabida</name>
    <name type="common">Sphingomonas macrogoltabidus</name>
    <dbReference type="NCBI Taxonomy" id="33050"/>
    <lineage>
        <taxon>Bacteria</taxon>
        <taxon>Pseudomonadati</taxon>
        <taxon>Pseudomonadota</taxon>
        <taxon>Alphaproteobacteria</taxon>
        <taxon>Sphingomonadales</taxon>
        <taxon>Sphingomonadaceae</taxon>
        <taxon>Sphingopyxis</taxon>
    </lineage>
</organism>
<evidence type="ECO:0000259" key="15">
    <source>
        <dbReference type="Pfam" id="PF00593"/>
    </source>
</evidence>
<reference evidence="17 18" key="1">
    <citation type="submission" date="2017-08" db="EMBL/GenBank/DDBJ databases">
        <title>Infants hospitalized years apart are colonized by the same room-sourced microbial strains.</title>
        <authorList>
            <person name="Brooks B."/>
            <person name="Olm M.R."/>
            <person name="Firek B.A."/>
            <person name="Baker R."/>
            <person name="Thomas B.C."/>
            <person name="Morowitz M.J."/>
            <person name="Banfield J.F."/>
        </authorList>
    </citation>
    <scope>NUCLEOTIDE SEQUENCE [LARGE SCALE GENOMIC DNA]</scope>
    <source>
        <strain evidence="17">S2_005_003_R2_47</strain>
    </source>
</reference>
<keyword evidence="3 11" id="KW-1134">Transmembrane beta strand</keyword>